<protein>
    <recommendedName>
        <fullName evidence="3">Eight-cysteine-cluster domain-containing protein</fullName>
    </recommendedName>
</protein>
<evidence type="ECO:0000313" key="1">
    <source>
        <dbReference type="EMBL" id="EHR77893.1"/>
    </source>
</evidence>
<sequence length="393" mass="43858">MKKGLALILLLSFVPLANACYNPMDSLAVEVRLNRPGISYDLSPLLNAENIIIDNGTIIYRSHYDERVGVILREINSSLWIRIQIPAKSFESAYAYASFESPLLISNESFERIKALGWEVKNYTFRKGSLYVQISPRKGNECKSDSDCSIGGCSGEVCTTRELAREIVTPCVYKEWYSCLRLTSCGCYNGLCTWKPTLEFEKCLKEHGVDPSKVIKLPLAEVYIAVYGKEKPGEEDVVELKALFEELGISCVLDNLQFKAEITNSPEGVIDPYSFNFSKALEIELKWLRENGIIEISDEDISAIVNVAERGKAGQNSHIGWYKKNGIYTWIPYDESDKPLLVKCASPPFNISIPKGEIVLKSSSTPSQSRAQGEVCGPALILGLLLVPLLFRK</sequence>
<evidence type="ECO:0000313" key="2">
    <source>
        <dbReference type="Proteomes" id="UP000015502"/>
    </source>
</evidence>
<dbReference type="EMBL" id="CP006670">
    <property type="protein sequence ID" value="EHR77893.1"/>
    <property type="molecule type" value="Genomic_DNA"/>
</dbReference>
<gene>
    <name evidence="1" type="ORF">OCC_03387</name>
</gene>
<dbReference type="NCBIfam" id="TIGR04292">
    <property type="entry name" value="heavy_Cys_CGP"/>
    <property type="match status" value="1"/>
</dbReference>
<keyword evidence="2" id="KW-1185">Reference proteome</keyword>
<reference evidence="1 2" key="1">
    <citation type="journal article" date="2012" name="J. Bacteriol.">
        <title>Genome sequence of the model hyperthermophilic archaeon Thermococcus litoralis NS-C.</title>
        <authorList>
            <person name="Gardner A.F."/>
            <person name="Kumar S."/>
            <person name="Perler F.B."/>
        </authorList>
    </citation>
    <scope>NUCLEOTIDE SEQUENCE [LARGE SCALE GENOMIC DNA]</scope>
    <source>
        <strain evidence="2">ATCC 51850 / DSM 5473 / JCM 8560 / NS-C</strain>
    </source>
</reference>
<dbReference type="GeneID" id="16549999"/>
<dbReference type="OrthoDB" id="31553at2157"/>
<dbReference type="KEGG" id="tlt:OCC_03387"/>
<dbReference type="InterPro" id="IPR027556">
    <property type="entry name" value="Heavy_Cys_CGP"/>
</dbReference>
<dbReference type="RefSeq" id="WP_004069564.1">
    <property type="nucleotide sequence ID" value="NC_022084.1"/>
</dbReference>
<dbReference type="InterPro" id="IPR027553">
    <property type="entry name" value="Heavy_Cys"/>
</dbReference>
<dbReference type="HOGENOM" id="CLU_679022_0_0_2"/>
<dbReference type="NCBIfam" id="TIGR04288">
    <property type="entry name" value="CGP_CTERM"/>
    <property type="match status" value="1"/>
</dbReference>
<dbReference type="AlphaFoldDB" id="H3ZQ99"/>
<proteinExistence type="predicted"/>
<organism evidence="1 2">
    <name type="scientific">Thermococcus litoralis (strain ATCC 51850 / DSM 5473 / JCM 8560 / NS-C)</name>
    <dbReference type="NCBI Taxonomy" id="523849"/>
    <lineage>
        <taxon>Archaea</taxon>
        <taxon>Methanobacteriati</taxon>
        <taxon>Methanobacteriota</taxon>
        <taxon>Thermococci</taxon>
        <taxon>Thermococcales</taxon>
        <taxon>Thermococcaceae</taxon>
        <taxon>Thermococcus</taxon>
    </lineage>
</organism>
<dbReference type="PaxDb" id="523849-OCC_03387"/>
<accession>H3ZQ99</accession>
<name>H3ZQ99_THELN</name>
<dbReference type="InterPro" id="IPR027552">
    <property type="entry name" value="CGP_CTERM"/>
</dbReference>
<evidence type="ECO:0008006" key="3">
    <source>
        <dbReference type="Google" id="ProtNLM"/>
    </source>
</evidence>
<dbReference type="NCBIfam" id="TIGR04289">
    <property type="entry name" value="heavy_Cys"/>
    <property type="match status" value="1"/>
</dbReference>
<dbReference type="Proteomes" id="UP000015502">
    <property type="component" value="Chromosome"/>
</dbReference>